<evidence type="ECO:0000256" key="1">
    <source>
        <dbReference type="SAM" id="Phobius"/>
    </source>
</evidence>
<comment type="caution">
    <text evidence="2">The sequence shown here is derived from an EMBL/GenBank/DDBJ whole genome shotgun (WGS) entry which is preliminary data.</text>
</comment>
<feature type="transmembrane region" description="Helical" evidence="1">
    <location>
        <begin position="150"/>
        <end position="169"/>
    </location>
</feature>
<feature type="transmembrane region" description="Helical" evidence="1">
    <location>
        <begin position="175"/>
        <end position="196"/>
    </location>
</feature>
<keyword evidence="1" id="KW-1133">Transmembrane helix</keyword>
<dbReference type="Proteomes" id="UP001610861">
    <property type="component" value="Unassembled WGS sequence"/>
</dbReference>
<name>A0ABW7Q4Y9_9MICO</name>
<evidence type="ECO:0000313" key="2">
    <source>
        <dbReference type="EMBL" id="MFH8249253.1"/>
    </source>
</evidence>
<evidence type="ECO:0000313" key="3">
    <source>
        <dbReference type="Proteomes" id="UP001610861"/>
    </source>
</evidence>
<proteinExistence type="predicted"/>
<gene>
    <name evidence="2" type="ORF">ACH3VR_02640</name>
</gene>
<reference evidence="2 3" key="1">
    <citation type="submission" date="2024-09" db="EMBL/GenBank/DDBJ databases">
        <authorList>
            <person name="Pan X."/>
        </authorList>
    </citation>
    <scope>NUCLEOTIDE SEQUENCE [LARGE SCALE GENOMIC DNA]</scope>
    <source>
        <strain evidence="2 3">B2969</strain>
    </source>
</reference>
<organism evidence="2 3">
    <name type="scientific">Microbacterium alkaliflavum</name>
    <dbReference type="NCBI Taxonomy" id="3248839"/>
    <lineage>
        <taxon>Bacteria</taxon>
        <taxon>Bacillati</taxon>
        <taxon>Actinomycetota</taxon>
        <taxon>Actinomycetes</taxon>
        <taxon>Micrococcales</taxon>
        <taxon>Microbacteriaceae</taxon>
        <taxon>Microbacterium</taxon>
    </lineage>
</organism>
<keyword evidence="1" id="KW-0812">Transmembrane</keyword>
<keyword evidence="1" id="KW-0472">Membrane</keyword>
<feature type="transmembrane region" description="Helical" evidence="1">
    <location>
        <begin position="111"/>
        <end position="130"/>
    </location>
</feature>
<protein>
    <submittedName>
        <fullName evidence="2">Uncharacterized protein</fullName>
    </submittedName>
</protein>
<feature type="transmembrane region" description="Helical" evidence="1">
    <location>
        <begin position="86"/>
        <end position="105"/>
    </location>
</feature>
<keyword evidence="3" id="KW-1185">Reference proteome</keyword>
<dbReference type="RefSeq" id="WP_396639195.1">
    <property type="nucleotide sequence ID" value="NZ_JBIQWL010000001.1"/>
</dbReference>
<dbReference type="EMBL" id="JBIQWL010000001">
    <property type="protein sequence ID" value="MFH8249253.1"/>
    <property type="molecule type" value="Genomic_DNA"/>
</dbReference>
<accession>A0ABW7Q4Y9</accession>
<sequence length="288" mass="31473">MAGSGHDSVTGLDDRALGRIDLILFDADYRDSRAAIEDAWRVAVLASDARVLADHERTRAAAVRAANERRDPIAARVRTSTSLHRWLLGLAFLLGAVAVALALTTRVSLESGMLSSGLCAAVSVALFWWLEPRRANGSLWGSRAPAVIHLIFGMLWLLAAAYVVVFRWGAADPSLAASSGLTLLACAGVAALILWFHAFRADRSGRQTGIARLTGDLVDQQDAAEVYDALDRWWSTAGHEALQRNEARVRRVRTEVLARLRLATLISEGEEQAASRMPEPAQWSERRR</sequence>